<evidence type="ECO:0000313" key="2">
    <source>
        <dbReference type="Proteomes" id="UP001057402"/>
    </source>
</evidence>
<sequence>MAEDAQVSGYLVPSNTRVMINVWAIGRDPNSWADVKGSNFEHLPFGSGRRSFTLEYAVANLLHCFNWELPDGMKPADMEMDDVFGFTVARTTRLIAVPSPRLPQALY</sequence>
<evidence type="ECO:0000313" key="1">
    <source>
        <dbReference type="EMBL" id="KAI4331402.1"/>
    </source>
</evidence>
<organism evidence="1 2">
    <name type="scientific">Melastoma candidum</name>
    <dbReference type="NCBI Taxonomy" id="119954"/>
    <lineage>
        <taxon>Eukaryota</taxon>
        <taxon>Viridiplantae</taxon>
        <taxon>Streptophyta</taxon>
        <taxon>Embryophyta</taxon>
        <taxon>Tracheophyta</taxon>
        <taxon>Spermatophyta</taxon>
        <taxon>Magnoliopsida</taxon>
        <taxon>eudicotyledons</taxon>
        <taxon>Gunneridae</taxon>
        <taxon>Pentapetalae</taxon>
        <taxon>rosids</taxon>
        <taxon>malvids</taxon>
        <taxon>Myrtales</taxon>
        <taxon>Melastomataceae</taxon>
        <taxon>Melastomatoideae</taxon>
        <taxon>Melastomateae</taxon>
        <taxon>Melastoma</taxon>
    </lineage>
</organism>
<dbReference type="Proteomes" id="UP001057402">
    <property type="component" value="Chromosome 8"/>
</dbReference>
<name>A0ACB9N4K8_9MYRT</name>
<keyword evidence="2" id="KW-1185">Reference proteome</keyword>
<gene>
    <name evidence="1" type="ORF">MLD38_029592</name>
</gene>
<proteinExistence type="predicted"/>
<reference evidence="2" key="1">
    <citation type="journal article" date="2023" name="Front. Plant Sci.">
        <title>Chromosomal-level genome assembly of Melastoma candidum provides insights into trichome evolution.</title>
        <authorList>
            <person name="Zhong Y."/>
            <person name="Wu W."/>
            <person name="Sun C."/>
            <person name="Zou P."/>
            <person name="Liu Y."/>
            <person name="Dai S."/>
            <person name="Zhou R."/>
        </authorList>
    </citation>
    <scope>NUCLEOTIDE SEQUENCE [LARGE SCALE GENOMIC DNA]</scope>
</reference>
<dbReference type="EMBL" id="CM042887">
    <property type="protein sequence ID" value="KAI4331402.1"/>
    <property type="molecule type" value="Genomic_DNA"/>
</dbReference>
<accession>A0ACB9N4K8</accession>
<protein>
    <submittedName>
        <fullName evidence="1">Uncharacterized protein</fullName>
    </submittedName>
</protein>
<comment type="caution">
    <text evidence="1">The sequence shown here is derived from an EMBL/GenBank/DDBJ whole genome shotgun (WGS) entry which is preliminary data.</text>
</comment>